<protein>
    <recommendedName>
        <fullName evidence="2">Porin domain-containing protein</fullName>
    </recommendedName>
</protein>
<proteinExistence type="predicted"/>
<name>A0A644TJD0_9ZZZZ</name>
<evidence type="ECO:0000313" key="1">
    <source>
        <dbReference type="EMBL" id="MPL65821.1"/>
    </source>
</evidence>
<comment type="caution">
    <text evidence="1">The sequence shown here is derived from an EMBL/GenBank/DDBJ whole genome shotgun (WGS) entry which is preliminary data.</text>
</comment>
<gene>
    <name evidence="1" type="ORF">SDC9_11485</name>
</gene>
<sequence>MKKVIALLALGTSLFAATAAFAAPVNLNGETSVKYVHEDFEGESSQTGMVYTLKLMAEAELNKNLSVYTRLGAQRTRQNQVGSDFNPDAYSNKRSVLELDQYGFIFNDNDWVYKLGRQDATVGATALLYSRSDSNIGKHNFVDGFSMSGTAGVLDMNALLAREDNVGHDKSRVYALHTGYTISDNMNVGLTLGRFHGSTVPSTNHWAVDGTYQLGRNSWTAEFANSSSSSDNKAYAVAWNYDVDDKTAVSVTGFRVEANGDMGGQTDFENDSRGVHYAIAHSLKDDTVLELVVKDEKNLTSRANNKTYEITLGYSF</sequence>
<dbReference type="InterPro" id="IPR023614">
    <property type="entry name" value="Porin_dom_sf"/>
</dbReference>
<dbReference type="Gene3D" id="2.40.160.10">
    <property type="entry name" value="Porin"/>
    <property type="match status" value="1"/>
</dbReference>
<evidence type="ECO:0008006" key="2">
    <source>
        <dbReference type="Google" id="ProtNLM"/>
    </source>
</evidence>
<dbReference type="EMBL" id="VSSQ01000029">
    <property type="protein sequence ID" value="MPL65821.1"/>
    <property type="molecule type" value="Genomic_DNA"/>
</dbReference>
<reference evidence="1" key="1">
    <citation type="submission" date="2019-08" db="EMBL/GenBank/DDBJ databases">
        <authorList>
            <person name="Kucharzyk K."/>
            <person name="Murdoch R.W."/>
            <person name="Higgins S."/>
            <person name="Loffler F."/>
        </authorList>
    </citation>
    <scope>NUCLEOTIDE SEQUENCE</scope>
</reference>
<accession>A0A644TJD0</accession>
<dbReference type="AlphaFoldDB" id="A0A644TJD0"/>
<dbReference type="SUPFAM" id="SSF56935">
    <property type="entry name" value="Porins"/>
    <property type="match status" value="1"/>
</dbReference>
<organism evidence="1">
    <name type="scientific">bioreactor metagenome</name>
    <dbReference type="NCBI Taxonomy" id="1076179"/>
    <lineage>
        <taxon>unclassified sequences</taxon>
        <taxon>metagenomes</taxon>
        <taxon>ecological metagenomes</taxon>
    </lineage>
</organism>